<gene>
    <name evidence="2" type="ORF">AUQ48_07715</name>
</gene>
<evidence type="ECO:0000313" key="3">
    <source>
        <dbReference type="Proteomes" id="UP000234632"/>
    </source>
</evidence>
<proteinExistence type="predicted"/>
<sequence>MSRSSVQPPTTPGSHEIARSFPATTRPRGRPFSASAIRRPEDMTKEAPFIMRSIWDGALGVRRARAGAAAAPSSERSPCWVRTSSSRRWTRISGMLIFTGHTS</sequence>
<dbReference type="Proteomes" id="UP000234632">
    <property type="component" value="Unassembled WGS sequence"/>
</dbReference>
<comment type="caution">
    <text evidence="2">The sequence shown here is derived from an EMBL/GenBank/DDBJ whole genome shotgun (WGS) entry which is preliminary data.</text>
</comment>
<reference evidence="2 3" key="1">
    <citation type="submission" date="2015-12" db="EMBL/GenBank/DDBJ databases">
        <authorList>
            <person name="Shamseldin A."/>
            <person name="Moawad H."/>
            <person name="Abd El-Rahim W.M."/>
            <person name="Sadowsky M.J."/>
        </authorList>
    </citation>
    <scope>NUCLEOTIDE SEQUENCE [LARGE SCALE GENOMIC DNA]</scope>
    <source>
        <strain evidence="2 3">S43</strain>
    </source>
</reference>
<feature type="region of interest" description="Disordered" evidence="1">
    <location>
        <begin position="1"/>
        <end position="40"/>
    </location>
</feature>
<protein>
    <submittedName>
        <fullName evidence="2">Uncharacterized protein</fullName>
    </submittedName>
</protein>
<dbReference type="EMBL" id="LOMZ01000001">
    <property type="protein sequence ID" value="PLC12142.1"/>
    <property type="molecule type" value="Genomic_DNA"/>
</dbReference>
<name>A0A2N4T1P3_9MICC</name>
<accession>A0A2N4T1P3</accession>
<dbReference type="AlphaFoldDB" id="A0A2N4T1P3"/>
<evidence type="ECO:0000256" key="1">
    <source>
        <dbReference type="SAM" id="MobiDB-lite"/>
    </source>
</evidence>
<organism evidence="2 3">
    <name type="scientific">Kocuria flava</name>
    <dbReference type="NCBI Taxonomy" id="446860"/>
    <lineage>
        <taxon>Bacteria</taxon>
        <taxon>Bacillati</taxon>
        <taxon>Actinomycetota</taxon>
        <taxon>Actinomycetes</taxon>
        <taxon>Micrococcales</taxon>
        <taxon>Micrococcaceae</taxon>
        <taxon>Kocuria</taxon>
    </lineage>
</organism>
<evidence type="ECO:0000313" key="2">
    <source>
        <dbReference type="EMBL" id="PLC12142.1"/>
    </source>
</evidence>